<accession>A0AAN7A433</accession>
<dbReference type="EMBL" id="MU866526">
    <property type="protein sequence ID" value="KAK4171652.1"/>
    <property type="molecule type" value="Genomic_DNA"/>
</dbReference>
<dbReference type="PANTHER" id="PTHR42749:SF1">
    <property type="entry name" value="CELL SHAPE-DETERMINING PROTEIN MREB"/>
    <property type="match status" value="1"/>
</dbReference>
<dbReference type="AlphaFoldDB" id="A0AAN7A433"/>
<name>A0AAN7A433_9PEZI</name>
<reference evidence="2" key="2">
    <citation type="submission" date="2023-05" db="EMBL/GenBank/DDBJ databases">
        <authorList>
            <consortium name="Lawrence Berkeley National Laboratory"/>
            <person name="Steindorff A."/>
            <person name="Hensen N."/>
            <person name="Bonometti L."/>
            <person name="Westerberg I."/>
            <person name="Brannstrom I.O."/>
            <person name="Guillou S."/>
            <person name="Cros-Aarteil S."/>
            <person name="Calhoun S."/>
            <person name="Haridas S."/>
            <person name="Kuo A."/>
            <person name="Mondo S."/>
            <person name="Pangilinan J."/>
            <person name="Riley R."/>
            <person name="Labutti K."/>
            <person name="Andreopoulos B."/>
            <person name="Lipzen A."/>
            <person name="Chen C."/>
            <person name="Yanf M."/>
            <person name="Daum C."/>
            <person name="Ng V."/>
            <person name="Clum A."/>
            <person name="Ohm R."/>
            <person name="Martin F."/>
            <person name="Silar P."/>
            <person name="Natvig D."/>
            <person name="Lalanne C."/>
            <person name="Gautier V."/>
            <person name="Ament-Velasquez S.L."/>
            <person name="Kruys A."/>
            <person name="Hutchinson M.I."/>
            <person name="Powell A.J."/>
            <person name="Barry K."/>
            <person name="Miller A.N."/>
            <person name="Grigoriev I.V."/>
            <person name="Debuchy R."/>
            <person name="Gladieux P."/>
            <person name="Thoren M.H."/>
            <person name="Johannesson H."/>
        </authorList>
    </citation>
    <scope>NUCLEOTIDE SEQUENCE</scope>
    <source>
        <strain evidence="2">CBS 892.96</strain>
    </source>
</reference>
<evidence type="ECO:0000313" key="2">
    <source>
        <dbReference type="EMBL" id="KAK4171652.1"/>
    </source>
</evidence>
<comment type="caution">
    <text evidence="2">The sequence shown here is derived from an EMBL/GenBank/DDBJ whole genome shotgun (WGS) entry which is preliminary data.</text>
</comment>
<protein>
    <submittedName>
        <fullName evidence="2">Uncharacterized protein</fullName>
    </submittedName>
</protein>
<dbReference type="CDD" id="cd10170">
    <property type="entry name" value="ASKHA_NBD_HSP70"/>
    <property type="match status" value="1"/>
</dbReference>
<feature type="region of interest" description="Disordered" evidence="1">
    <location>
        <begin position="602"/>
        <end position="622"/>
    </location>
</feature>
<proteinExistence type="predicted"/>
<dbReference type="Proteomes" id="UP001302321">
    <property type="component" value="Unassembled WGS sequence"/>
</dbReference>
<feature type="compositionally biased region" description="Polar residues" evidence="1">
    <location>
        <begin position="603"/>
        <end position="613"/>
    </location>
</feature>
<dbReference type="Gene3D" id="3.90.640.10">
    <property type="entry name" value="Actin, Chain A, domain 4"/>
    <property type="match status" value="1"/>
</dbReference>
<reference evidence="2" key="1">
    <citation type="journal article" date="2023" name="Mol. Phylogenet. Evol.">
        <title>Genome-scale phylogeny and comparative genomics of the fungal order Sordariales.</title>
        <authorList>
            <person name="Hensen N."/>
            <person name="Bonometti L."/>
            <person name="Westerberg I."/>
            <person name="Brannstrom I.O."/>
            <person name="Guillou S."/>
            <person name="Cros-Aarteil S."/>
            <person name="Calhoun S."/>
            <person name="Haridas S."/>
            <person name="Kuo A."/>
            <person name="Mondo S."/>
            <person name="Pangilinan J."/>
            <person name="Riley R."/>
            <person name="LaButti K."/>
            <person name="Andreopoulos B."/>
            <person name="Lipzen A."/>
            <person name="Chen C."/>
            <person name="Yan M."/>
            <person name="Daum C."/>
            <person name="Ng V."/>
            <person name="Clum A."/>
            <person name="Steindorff A."/>
            <person name="Ohm R.A."/>
            <person name="Martin F."/>
            <person name="Silar P."/>
            <person name="Natvig D.O."/>
            <person name="Lalanne C."/>
            <person name="Gautier V."/>
            <person name="Ament-Velasquez S.L."/>
            <person name="Kruys A."/>
            <person name="Hutchinson M.I."/>
            <person name="Powell A.J."/>
            <person name="Barry K."/>
            <person name="Miller A.N."/>
            <person name="Grigoriev I.V."/>
            <person name="Debuchy R."/>
            <person name="Gladieux P."/>
            <person name="Hiltunen Thoren M."/>
            <person name="Johannesson H."/>
        </authorList>
    </citation>
    <scope>NUCLEOTIDE SEQUENCE</scope>
    <source>
        <strain evidence="2">CBS 892.96</strain>
    </source>
</reference>
<keyword evidence="3" id="KW-1185">Reference proteome</keyword>
<evidence type="ECO:0000313" key="3">
    <source>
        <dbReference type="Proteomes" id="UP001302321"/>
    </source>
</evidence>
<dbReference type="PANTHER" id="PTHR42749">
    <property type="entry name" value="CELL SHAPE-DETERMINING PROTEIN MREB"/>
    <property type="match status" value="1"/>
</dbReference>
<organism evidence="2 3">
    <name type="scientific">Triangularia setosa</name>
    <dbReference type="NCBI Taxonomy" id="2587417"/>
    <lineage>
        <taxon>Eukaryota</taxon>
        <taxon>Fungi</taxon>
        <taxon>Dikarya</taxon>
        <taxon>Ascomycota</taxon>
        <taxon>Pezizomycotina</taxon>
        <taxon>Sordariomycetes</taxon>
        <taxon>Sordariomycetidae</taxon>
        <taxon>Sordariales</taxon>
        <taxon>Podosporaceae</taxon>
        <taxon>Triangularia</taxon>
    </lineage>
</organism>
<gene>
    <name evidence="2" type="ORF">QBC36DRAFT_90573</name>
</gene>
<dbReference type="InterPro" id="IPR043129">
    <property type="entry name" value="ATPase_NBD"/>
</dbReference>
<dbReference type="SUPFAM" id="SSF53067">
    <property type="entry name" value="Actin-like ATPase domain"/>
    <property type="match status" value="2"/>
</dbReference>
<evidence type="ECO:0000256" key="1">
    <source>
        <dbReference type="SAM" id="MobiDB-lite"/>
    </source>
</evidence>
<dbReference type="Gene3D" id="3.30.420.40">
    <property type="match status" value="2"/>
</dbReference>
<sequence>MSTNDICVAVDFGTTYTGVAWLMSKQEYSPIQVISDWPGGGGDSIERKVPSVLAKHVDSRGFRKWGFLCEEDMNETDKWRYLKVFLDPVQYKHSKHEGLSWAPQSLAEVHQLVAEYLRQIYLHVRRSIVLRIGRTEEQGWDDLSVEFIFSVPTTWKEGHRILDDFQAIIKRAGFGVPDRHEAILGLTEAEAAAVASMRHVGSAISFDNDDVFLSIDAGGGTTDLAFVKITSANPPVMEQIQQVSGTGIGSMMIDKSFKQLVLDRLKAHPDIRAQLPHDLPLKLAQSPYYRTQKHKFGERSYYRDIYRIGVLGLRHDFRHDGLGIEDGHLKLNRSELEYLFNIQLDRILATLSEALDKFEQDGYTSVRYVVLSGGLGSSAYIFKGVEQYIQDQLPSRPVLRGTRVQMCAEPQLVIIKGLLLEQMNSILRTRIARASYGLITTPRYSKRHHFGQHIKRDIFDGKNYVEDQIHWIVKRGDKISNGQLLSVTVNRRAGLTEPLRWTETIVFSDSGTGWMPMNITDPNVTKLYEIQADLTDVQNSLILKKKRHRWLFWKIKRQYYTCQYDINLAIGASGDLRFAVLHNDQPVAGSAAPIRVQLEAEWDTTSPEPQPQTAAMRPPGIPYTSSATLTSAGSWESKGSLVRTFPVSTEFLAAQAQNVR</sequence>